<dbReference type="Proteomes" id="UP000707071">
    <property type="component" value="Unassembled WGS sequence"/>
</dbReference>
<dbReference type="AlphaFoldDB" id="A0A9P7QGY2"/>
<dbReference type="PANTHER" id="PTHR16631:SF24">
    <property type="entry name" value="FAMILY 17 GLUCOSIDASE SCW11-RELATED"/>
    <property type="match status" value="1"/>
</dbReference>
<dbReference type="GO" id="GO:0071555">
    <property type="term" value="P:cell wall organization"/>
    <property type="evidence" value="ECO:0007669"/>
    <property type="project" value="TreeGrafter"/>
</dbReference>
<proteinExistence type="inferred from homology"/>
<feature type="compositionally biased region" description="Low complexity" evidence="13">
    <location>
        <begin position="60"/>
        <end position="85"/>
    </location>
</feature>
<evidence type="ECO:0000256" key="10">
    <source>
        <dbReference type="ARBA" id="ARBA00041495"/>
    </source>
</evidence>
<feature type="compositionally biased region" description="Low complexity" evidence="13">
    <location>
        <begin position="175"/>
        <end position="186"/>
    </location>
</feature>
<dbReference type="SUPFAM" id="SSF51445">
    <property type="entry name" value="(Trans)glycosidases"/>
    <property type="match status" value="1"/>
</dbReference>
<keyword evidence="4" id="KW-0964">Secreted</keyword>
<dbReference type="GO" id="GO:0009277">
    <property type="term" value="C:fungal-type cell wall"/>
    <property type="evidence" value="ECO:0007669"/>
    <property type="project" value="TreeGrafter"/>
</dbReference>
<protein>
    <recommendedName>
        <fullName evidence="9">Probable beta-glucosidase btgE</fullName>
    </recommendedName>
    <alternativeName>
        <fullName evidence="10">Beta-D-glucoside glucohydrolase btgE</fullName>
    </alternativeName>
    <alternativeName>
        <fullName evidence="12">Cellobiase btgE</fullName>
    </alternativeName>
    <alternativeName>
        <fullName evidence="11">Gentiobiase btgE</fullName>
    </alternativeName>
</protein>
<keyword evidence="16" id="KW-1185">Reference proteome</keyword>
<organism evidence="15 16">
    <name type="scientific">Claviceps aff. purpurea</name>
    <dbReference type="NCBI Taxonomy" id="1967640"/>
    <lineage>
        <taxon>Eukaryota</taxon>
        <taxon>Fungi</taxon>
        <taxon>Dikarya</taxon>
        <taxon>Ascomycota</taxon>
        <taxon>Pezizomycotina</taxon>
        <taxon>Sordariomycetes</taxon>
        <taxon>Hypocreomycetidae</taxon>
        <taxon>Hypocreales</taxon>
        <taxon>Clavicipitaceae</taxon>
        <taxon>Claviceps</taxon>
    </lineage>
</organism>
<evidence type="ECO:0000256" key="1">
    <source>
        <dbReference type="ARBA" id="ARBA00004191"/>
    </source>
</evidence>
<feature type="compositionally biased region" description="Pro residues" evidence="13">
    <location>
        <begin position="223"/>
        <end position="275"/>
    </location>
</feature>
<evidence type="ECO:0000256" key="14">
    <source>
        <dbReference type="SAM" id="SignalP"/>
    </source>
</evidence>
<evidence type="ECO:0000313" key="15">
    <source>
        <dbReference type="EMBL" id="KAG6293398.1"/>
    </source>
</evidence>
<dbReference type="EMBL" id="SRRH01000245">
    <property type="protein sequence ID" value="KAG6293398.1"/>
    <property type="molecule type" value="Genomic_DNA"/>
</dbReference>
<comment type="subcellular location">
    <subcellularLocation>
        <location evidence="1">Secreted</location>
        <location evidence="1">Cell wall</location>
    </subcellularLocation>
</comment>
<evidence type="ECO:0000256" key="3">
    <source>
        <dbReference type="ARBA" id="ARBA00022512"/>
    </source>
</evidence>
<evidence type="ECO:0000256" key="7">
    <source>
        <dbReference type="ARBA" id="ARBA00023295"/>
    </source>
</evidence>
<evidence type="ECO:0000256" key="6">
    <source>
        <dbReference type="ARBA" id="ARBA00022801"/>
    </source>
</evidence>
<accession>A0A9P7QGY2</accession>
<dbReference type="InterPro" id="IPR050732">
    <property type="entry name" value="Beta-glucan_modifiers"/>
</dbReference>
<keyword evidence="7" id="KW-0326">Glycosidase</keyword>
<feature type="chain" id="PRO_5040496488" description="Probable beta-glucosidase btgE" evidence="14">
    <location>
        <begin position="20"/>
        <end position="554"/>
    </location>
</feature>
<sequence>MKGGLVAAALVSLASGAAADHHRHAHDALFKRSNNGTTEICTPECSTTWSTFLGPPTLLPDLPKTTSAVSTTASTSSHTPAAPSTTKPPTPTGDSPVPPPVAYNCPTPGDYTFPATTITVYQTTSICPPGVTPAPNSNDTVVVPPGIYVAPRIVVHVTVKNFVTYCPFTSKGGLPTATPVSTTSHTPVPPPPPPPSSSSSAPAKQQTPPPPPPPAAPIKTQPAPAPVKPQTPPPPPPAPVKQQTPPPPPAAPVKTQPAPPPPAPVHTQPTSPPPSGHGLTSDNDHFGITYTPFNPVSGICKTAAEVEVDIGIIKDGGFSVVRVYSTDCNTLENVGNACKKHGVGMIVGVFVKASGCDINTPEVKEQVDALAAWGNWDLVRLVVVGNEAIMNGYCSPQQLSALVTAVKSRCGGKYTGPYTISETLNIWLRPDVPSAICGVVDVTGANIHAFFNAAIAPSMAGVFVKGQIDILSTICPGNEVINLECGYPLGGKANGLAVPGLSEQATAIKSIRDSCGHKTVFFDFQNSLWKNPSACECEDKFGLAAVFGMTVSYD</sequence>
<feature type="region of interest" description="Disordered" evidence="13">
    <location>
        <begin position="60"/>
        <end position="103"/>
    </location>
</feature>
<dbReference type="GO" id="GO:0005576">
    <property type="term" value="C:extracellular region"/>
    <property type="evidence" value="ECO:0007669"/>
    <property type="project" value="TreeGrafter"/>
</dbReference>
<feature type="signal peptide" evidence="14">
    <location>
        <begin position="1"/>
        <end position="19"/>
    </location>
</feature>
<reference evidence="15 16" key="1">
    <citation type="journal article" date="2020" name="bioRxiv">
        <title>Whole genome comparisons of ergot fungi reveals the divergence and evolution of species within the genus Claviceps are the result of varying mechanisms driving genome evolution and host range expansion.</title>
        <authorList>
            <person name="Wyka S.A."/>
            <person name="Mondo S.J."/>
            <person name="Liu M."/>
            <person name="Dettman J."/>
            <person name="Nalam V."/>
            <person name="Broders K.D."/>
        </authorList>
    </citation>
    <scope>NUCLEOTIDE SEQUENCE [LARGE SCALE GENOMIC DNA]</scope>
    <source>
        <strain evidence="15 16">Clav52</strain>
    </source>
</reference>
<evidence type="ECO:0000256" key="8">
    <source>
        <dbReference type="ARBA" id="ARBA00024983"/>
    </source>
</evidence>
<evidence type="ECO:0000256" key="9">
    <source>
        <dbReference type="ARBA" id="ARBA00039284"/>
    </source>
</evidence>
<dbReference type="GO" id="GO:0042973">
    <property type="term" value="F:glucan endo-1,3-beta-D-glucosidase activity"/>
    <property type="evidence" value="ECO:0007669"/>
    <property type="project" value="TreeGrafter"/>
</dbReference>
<keyword evidence="6" id="KW-0378">Hydrolase</keyword>
<dbReference type="InterPro" id="IPR017853">
    <property type="entry name" value="GH"/>
</dbReference>
<evidence type="ECO:0000313" key="16">
    <source>
        <dbReference type="Proteomes" id="UP000707071"/>
    </source>
</evidence>
<evidence type="ECO:0000256" key="5">
    <source>
        <dbReference type="ARBA" id="ARBA00022729"/>
    </source>
</evidence>
<feature type="compositionally biased region" description="Pro residues" evidence="13">
    <location>
        <begin position="187"/>
        <end position="196"/>
    </location>
</feature>
<name>A0A9P7QGY2_9HYPO</name>
<gene>
    <name evidence="15" type="ORF">E4U09_003017</name>
</gene>
<keyword evidence="5 14" id="KW-0732">Signal</keyword>
<feature type="compositionally biased region" description="Pro residues" evidence="13">
    <location>
        <begin position="86"/>
        <end position="101"/>
    </location>
</feature>
<evidence type="ECO:0000256" key="12">
    <source>
        <dbReference type="ARBA" id="ARBA00042762"/>
    </source>
</evidence>
<feature type="region of interest" description="Disordered" evidence="13">
    <location>
        <begin position="169"/>
        <end position="286"/>
    </location>
</feature>
<dbReference type="GO" id="GO:0009986">
    <property type="term" value="C:cell surface"/>
    <property type="evidence" value="ECO:0007669"/>
    <property type="project" value="TreeGrafter"/>
</dbReference>
<feature type="compositionally biased region" description="Pro residues" evidence="13">
    <location>
        <begin position="207"/>
        <end position="216"/>
    </location>
</feature>
<keyword evidence="3" id="KW-0134">Cell wall</keyword>
<comment type="similarity">
    <text evidence="2">Belongs to the glycosyl hydrolase 17 family.</text>
</comment>
<comment type="caution">
    <text evidence="15">The sequence shown here is derived from an EMBL/GenBank/DDBJ whole genome shotgun (WGS) entry which is preliminary data.</text>
</comment>
<feature type="compositionally biased region" description="Low complexity" evidence="13">
    <location>
        <begin position="197"/>
        <end position="206"/>
    </location>
</feature>
<dbReference type="PANTHER" id="PTHR16631">
    <property type="entry name" value="GLUCAN 1,3-BETA-GLUCOSIDASE"/>
    <property type="match status" value="1"/>
</dbReference>
<evidence type="ECO:0000256" key="4">
    <source>
        <dbReference type="ARBA" id="ARBA00022525"/>
    </source>
</evidence>
<comment type="function">
    <text evidence="8">Beta-glucosidases are one of a number of cellulolytic enzymes involved in the degradation of cellulosic biomass. Catalyzes the last step releasing glucose from the inhibitory cellobiose.</text>
</comment>
<evidence type="ECO:0000256" key="2">
    <source>
        <dbReference type="ARBA" id="ARBA00008773"/>
    </source>
</evidence>
<evidence type="ECO:0000256" key="13">
    <source>
        <dbReference type="SAM" id="MobiDB-lite"/>
    </source>
</evidence>
<evidence type="ECO:0000256" key="11">
    <source>
        <dbReference type="ARBA" id="ARBA00041516"/>
    </source>
</evidence>